<dbReference type="RefSeq" id="WP_055470369.1">
    <property type="nucleotide sequence ID" value="NZ_JBIRWE010000003.1"/>
</dbReference>
<dbReference type="Gene3D" id="1.10.600.10">
    <property type="entry name" value="Farnesyl Diphosphate Synthase"/>
    <property type="match status" value="1"/>
</dbReference>
<dbReference type="SFLD" id="SFLDG01020">
    <property type="entry name" value="Terpene_Cyclase_Like_2"/>
    <property type="match status" value="1"/>
</dbReference>
<organism evidence="3 4">
    <name type="scientific">Streptomyces pathocidini</name>
    <dbReference type="NCBI Taxonomy" id="1650571"/>
    <lineage>
        <taxon>Bacteria</taxon>
        <taxon>Bacillati</taxon>
        <taxon>Actinomycetota</taxon>
        <taxon>Actinomycetes</taxon>
        <taxon>Kitasatosporales</taxon>
        <taxon>Streptomycetaceae</taxon>
        <taxon>Streptomyces</taxon>
    </lineage>
</organism>
<keyword evidence="1 2" id="KW-0456">Lyase</keyword>
<evidence type="ECO:0000313" key="4">
    <source>
        <dbReference type="Proteomes" id="UP001611548"/>
    </source>
</evidence>
<evidence type="ECO:0000256" key="1">
    <source>
        <dbReference type="ARBA" id="ARBA00023239"/>
    </source>
</evidence>
<proteinExistence type="inferred from homology"/>
<dbReference type="EC" id="4.2.3.-" evidence="2"/>
<comment type="cofactor">
    <cofactor evidence="2">
        <name>Mg(2+)</name>
        <dbReference type="ChEBI" id="CHEBI:18420"/>
    </cofactor>
</comment>
<evidence type="ECO:0000256" key="2">
    <source>
        <dbReference type="RuleBase" id="RU366034"/>
    </source>
</evidence>
<dbReference type="PANTHER" id="PTHR35201:SF4">
    <property type="entry name" value="BETA-PINACENE SYNTHASE-RELATED"/>
    <property type="match status" value="1"/>
</dbReference>
<name>A0ABW7UNU9_9ACTN</name>
<dbReference type="SUPFAM" id="SSF48576">
    <property type="entry name" value="Terpenoid synthases"/>
    <property type="match status" value="1"/>
</dbReference>
<dbReference type="InterPro" id="IPR008949">
    <property type="entry name" value="Isoprenoid_synthase_dom_sf"/>
</dbReference>
<dbReference type="Proteomes" id="UP001611548">
    <property type="component" value="Unassembled WGS sequence"/>
</dbReference>
<keyword evidence="2" id="KW-0479">Metal-binding</keyword>
<sequence>MPTRAPVIGWNLPPFYCPIESQVHPEAKELEEQAVDWLDASGIFRDGVDRAWSIATHSTDFSCRMIPRGDPRLVLLFIMWNHWAFALDDQAHDTGSASTLTRSVVDLNARIARCLESPGSGTLDGGPLGTALEELATLTRAALTPAQLHYVQEGLRDWLFGASWQVGAIESDVMPSLSDYVTMRPSINGTRFSLAWSLAANGIRMTQDELYSAPVQALTDVAGFVVSCDNDLFSYAKEDSQETTDRNIINILMHHNRCPPQQAVAETVAIRDRCMTLFLRLRERIAGTAGPELRRYLESLGDYIAGCIHWMNAAPRYASPRNRHALPQTGASWNITWRSGPVDTRTDPLPIPATAWWWDQLAR</sequence>
<comment type="similarity">
    <text evidence="2">Belongs to the terpene synthase family.</text>
</comment>
<protein>
    <recommendedName>
        <fullName evidence="2">Terpene synthase</fullName>
        <ecNumber evidence="2">4.2.3.-</ecNumber>
    </recommendedName>
</protein>
<reference evidence="3 4" key="1">
    <citation type="submission" date="2024-10" db="EMBL/GenBank/DDBJ databases">
        <title>The Natural Products Discovery Center: Release of the First 8490 Sequenced Strains for Exploring Actinobacteria Biosynthetic Diversity.</title>
        <authorList>
            <person name="Kalkreuter E."/>
            <person name="Kautsar S.A."/>
            <person name="Yang D."/>
            <person name="Bader C.D."/>
            <person name="Teijaro C.N."/>
            <person name="Fluegel L."/>
            <person name="Davis C.M."/>
            <person name="Simpson J.R."/>
            <person name="Lauterbach L."/>
            <person name="Steele A.D."/>
            <person name="Gui C."/>
            <person name="Meng S."/>
            <person name="Li G."/>
            <person name="Viehrig K."/>
            <person name="Ye F."/>
            <person name="Su P."/>
            <person name="Kiefer A.F."/>
            <person name="Nichols A."/>
            <person name="Cepeda A.J."/>
            <person name="Yan W."/>
            <person name="Fan B."/>
            <person name="Jiang Y."/>
            <person name="Adhikari A."/>
            <person name="Zheng C.-J."/>
            <person name="Schuster L."/>
            <person name="Cowan T.M."/>
            <person name="Smanski M.J."/>
            <person name="Chevrette M.G."/>
            <person name="De Carvalho L.P.S."/>
            <person name="Shen B."/>
        </authorList>
    </citation>
    <scope>NUCLEOTIDE SEQUENCE [LARGE SCALE GENOMIC DNA]</scope>
    <source>
        <strain evidence="3 4">NPDC020327</strain>
    </source>
</reference>
<dbReference type="InterPro" id="IPR034686">
    <property type="entry name" value="Terpene_cyclase-like_2"/>
</dbReference>
<accession>A0ABW7UNU9</accession>
<gene>
    <name evidence="3" type="ORF">ACH429_08475</name>
</gene>
<keyword evidence="2" id="KW-0460">Magnesium</keyword>
<dbReference type="Pfam" id="PF19086">
    <property type="entry name" value="Terpene_syn_C_2"/>
    <property type="match status" value="1"/>
</dbReference>
<dbReference type="PANTHER" id="PTHR35201">
    <property type="entry name" value="TERPENE SYNTHASE"/>
    <property type="match status" value="1"/>
</dbReference>
<dbReference type="EMBL" id="JBIRWE010000003">
    <property type="protein sequence ID" value="MFI1964158.1"/>
    <property type="molecule type" value="Genomic_DNA"/>
</dbReference>
<keyword evidence="4" id="KW-1185">Reference proteome</keyword>
<comment type="caution">
    <text evidence="3">The sequence shown here is derived from an EMBL/GenBank/DDBJ whole genome shotgun (WGS) entry which is preliminary data.</text>
</comment>
<dbReference type="SFLD" id="SFLDS00005">
    <property type="entry name" value="Isoprenoid_Synthase_Type_I"/>
    <property type="match status" value="1"/>
</dbReference>
<evidence type="ECO:0000313" key="3">
    <source>
        <dbReference type="EMBL" id="MFI1964158.1"/>
    </source>
</evidence>